<dbReference type="InterPro" id="IPR006451">
    <property type="entry name" value="Glycogen_debranch_arc"/>
</dbReference>
<organism evidence="3 4">
    <name type="scientific">Alloacidobacterium dinghuense</name>
    <dbReference type="NCBI Taxonomy" id="2763107"/>
    <lineage>
        <taxon>Bacteria</taxon>
        <taxon>Pseudomonadati</taxon>
        <taxon>Acidobacteriota</taxon>
        <taxon>Terriglobia</taxon>
        <taxon>Terriglobales</taxon>
        <taxon>Acidobacteriaceae</taxon>
        <taxon>Alloacidobacterium</taxon>
    </lineage>
</organism>
<dbReference type="FunFam" id="1.50.10.10:FF:000073">
    <property type="entry name" value="Glycogen debranching enzyme, hypothetical (TreX-like)"/>
    <property type="match status" value="1"/>
</dbReference>
<accession>A0A7G8BGQ1</accession>
<dbReference type="PANTHER" id="PTHR10569">
    <property type="entry name" value="GLYCOGEN DEBRANCHING ENZYME"/>
    <property type="match status" value="1"/>
</dbReference>
<dbReference type="Proteomes" id="UP000515312">
    <property type="component" value="Chromosome"/>
</dbReference>
<dbReference type="Pfam" id="PF06202">
    <property type="entry name" value="GDE_C"/>
    <property type="match status" value="1"/>
</dbReference>
<dbReference type="Pfam" id="PF12439">
    <property type="entry name" value="GDE_N"/>
    <property type="match status" value="1"/>
</dbReference>
<name>A0A7G8BGQ1_9BACT</name>
<evidence type="ECO:0000259" key="2">
    <source>
        <dbReference type="Pfam" id="PF12439"/>
    </source>
</evidence>
<dbReference type="InterPro" id="IPR012341">
    <property type="entry name" value="6hp_glycosidase-like_sf"/>
</dbReference>
<dbReference type="InterPro" id="IPR010401">
    <property type="entry name" value="AGL/Gdb1"/>
</dbReference>
<protein>
    <submittedName>
        <fullName evidence="3">Glycogen debranching enzyme family protein</fullName>
    </submittedName>
</protein>
<keyword evidence="4" id="KW-1185">Reference proteome</keyword>
<feature type="domain" description="Glycogen debranching enzyme bacterial and archaeal type N-terminal" evidence="2">
    <location>
        <begin position="24"/>
        <end position="243"/>
    </location>
</feature>
<dbReference type="PANTHER" id="PTHR10569:SF2">
    <property type="entry name" value="GLYCOGEN DEBRANCHING ENZYME"/>
    <property type="match status" value="1"/>
</dbReference>
<dbReference type="NCBIfam" id="TIGR01561">
    <property type="entry name" value="gde_arch"/>
    <property type="match status" value="1"/>
</dbReference>
<gene>
    <name evidence="3" type="ORF">H7849_22145</name>
</gene>
<sequence length="688" mass="76635">MDIFRTPQLVRHIEVDQTSAELDREWIVTNGLGGYASGTIAGLNTRRFHGWLIAALPAPHGRMMMMNQIAETLRIDDRTYQLTADNLSLATQTDTVSPFLKSFRLEIGLPVFTYASDEFTLEKRLCMVHAQNTTYITYRLLKGKAAQLELCPAIDIRPHEGSLAGPRHEDYRFSAVSAGYELSVAGDLPPLCLAWRGEGTSFRLMLEQVTELRYRIEQSRGYDWKGNLWSPGCFSVDLTESSSASLVISTEKWEHVNALSPENAFAAETERRRRLLRTAPKEARSGLAAELVLAADQFLISPVGRTAETVQAHSIGDEVRTAIAGYHWFTDWGRDTMISLEGLTIATGRTHEGEYILRSFAKYIRDGLIPNMFPEGKISGLYNTADASLWFFHAADRYIRATDDSETLEVLLPRLLDIVEWHQKGTSFGIGVDPADGLLHQGAPGLQLTWMDAKVDDWVVTPRRGKAVEINALWYNALCVTARWLEMVGDAGRAKQLSNAAAKVYESFNVRFWSSQLGYCYDVVDQEGGGNDSSLRPNQVLSISLPHAVLAEDKWKPVLSVVREQLLTPFGLRSLAPSDPDFKARYDGDLRARDAAYHQGTVWAWLIGPFFDAWLRANPGDWETAEALLASFDTEMSEAGIGTISEIFDAESPFTARGCIAQAWSVAEVLRCELSLRAGRQCGPIHNS</sequence>
<dbReference type="KEGG" id="adin:H7849_22145"/>
<dbReference type="EMBL" id="CP060394">
    <property type="protein sequence ID" value="QNI31721.1"/>
    <property type="molecule type" value="Genomic_DNA"/>
</dbReference>
<evidence type="ECO:0000259" key="1">
    <source>
        <dbReference type="Pfam" id="PF06202"/>
    </source>
</evidence>
<dbReference type="InterPro" id="IPR008928">
    <property type="entry name" value="6-hairpin_glycosidase_sf"/>
</dbReference>
<dbReference type="Gene3D" id="1.50.10.10">
    <property type="match status" value="1"/>
</dbReference>
<dbReference type="GO" id="GO:0004134">
    <property type="term" value="F:4-alpha-glucanotransferase activity"/>
    <property type="evidence" value="ECO:0007669"/>
    <property type="project" value="InterPro"/>
</dbReference>
<proteinExistence type="predicted"/>
<evidence type="ECO:0000313" key="3">
    <source>
        <dbReference type="EMBL" id="QNI31721.1"/>
    </source>
</evidence>
<feature type="domain" description="Glycogen debranching enzyme C-terminal" evidence="1">
    <location>
        <begin position="316"/>
        <end position="671"/>
    </location>
</feature>
<dbReference type="RefSeq" id="WP_186742602.1">
    <property type="nucleotide sequence ID" value="NZ_CP060394.1"/>
</dbReference>
<reference evidence="3 4" key="1">
    <citation type="submission" date="2020-08" db="EMBL/GenBank/DDBJ databases">
        <title>Edaphobacter telluris sp. nov. and Acidobacterium dinghuensis sp. nov., two acidobacteria isolated from forest soil.</title>
        <authorList>
            <person name="Fu J."/>
            <person name="Qiu L."/>
        </authorList>
    </citation>
    <scope>NUCLEOTIDE SEQUENCE [LARGE SCALE GENOMIC DNA]</scope>
    <source>
        <strain evidence="3">4Y35</strain>
    </source>
</reference>
<dbReference type="InterPro" id="IPR032790">
    <property type="entry name" value="GDE_C"/>
</dbReference>
<dbReference type="InterPro" id="IPR024742">
    <property type="entry name" value="Glycogen_debranch_N"/>
</dbReference>
<evidence type="ECO:0000313" key="4">
    <source>
        <dbReference type="Proteomes" id="UP000515312"/>
    </source>
</evidence>
<dbReference type="GO" id="GO:0005980">
    <property type="term" value="P:glycogen catabolic process"/>
    <property type="evidence" value="ECO:0007669"/>
    <property type="project" value="InterPro"/>
</dbReference>
<dbReference type="GO" id="GO:0004135">
    <property type="term" value="F:amylo-alpha-1,6-glucosidase activity"/>
    <property type="evidence" value="ECO:0007669"/>
    <property type="project" value="InterPro"/>
</dbReference>
<dbReference type="AlphaFoldDB" id="A0A7G8BGQ1"/>
<dbReference type="SUPFAM" id="SSF48208">
    <property type="entry name" value="Six-hairpin glycosidases"/>
    <property type="match status" value="1"/>
</dbReference>